<dbReference type="PANTHER" id="PTHR34293:SF1">
    <property type="entry name" value="HTH-TYPE TRANSCRIPTIONAL REGULATOR TRMBL2"/>
    <property type="match status" value="1"/>
</dbReference>
<name>A0A955RRP9_UNCKA</name>
<dbReference type="InterPro" id="IPR011991">
    <property type="entry name" value="ArsR-like_HTH"/>
</dbReference>
<evidence type="ECO:0000259" key="2">
    <source>
        <dbReference type="Pfam" id="PF01978"/>
    </source>
</evidence>
<dbReference type="SUPFAM" id="SSF46785">
    <property type="entry name" value="Winged helix' DNA-binding domain"/>
    <property type="match status" value="1"/>
</dbReference>
<evidence type="ECO:0000313" key="3">
    <source>
        <dbReference type="EMBL" id="MCA9391768.1"/>
    </source>
</evidence>
<dbReference type="AlphaFoldDB" id="A0A955RRP9"/>
<dbReference type="Gene3D" id="1.10.10.10">
    <property type="entry name" value="Winged helix-like DNA-binding domain superfamily/Winged helix DNA-binding domain"/>
    <property type="match status" value="1"/>
</dbReference>
<organism evidence="3 4">
    <name type="scientific">candidate division WWE3 bacterium</name>
    <dbReference type="NCBI Taxonomy" id="2053526"/>
    <lineage>
        <taxon>Bacteria</taxon>
        <taxon>Katanobacteria</taxon>
    </lineage>
</organism>
<dbReference type="InterPro" id="IPR036390">
    <property type="entry name" value="WH_DNA-bd_sf"/>
</dbReference>
<dbReference type="InterPro" id="IPR051797">
    <property type="entry name" value="TrmB-like"/>
</dbReference>
<gene>
    <name evidence="3" type="ORF">KC614_01000</name>
</gene>
<dbReference type="InterPro" id="IPR036388">
    <property type="entry name" value="WH-like_DNA-bd_sf"/>
</dbReference>
<evidence type="ECO:0000256" key="1">
    <source>
        <dbReference type="SAM" id="Coils"/>
    </source>
</evidence>
<comment type="caution">
    <text evidence="3">The sequence shown here is derived from an EMBL/GenBank/DDBJ whole genome shotgun (WGS) entry which is preliminary data.</text>
</comment>
<feature type="domain" description="Transcription regulator TrmB N-terminal" evidence="2">
    <location>
        <begin position="14"/>
        <end position="69"/>
    </location>
</feature>
<dbReference type="PANTHER" id="PTHR34293">
    <property type="entry name" value="HTH-TYPE TRANSCRIPTIONAL REGULATOR TRMBL2"/>
    <property type="match status" value="1"/>
</dbReference>
<keyword evidence="1" id="KW-0175">Coiled coil</keyword>
<dbReference type="Proteomes" id="UP000751518">
    <property type="component" value="Unassembled WGS sequence"/>
</dbReference>
<protein>
    <recommendedName>
        <fullName evidence="2">Transcription regulator TrmB N-terminal domain-containing protein</fullName>
    </recommendedName>
</protein>
<reference evidence="3" key="1">
    <citation type="submission" date="2020-04" db="EMBL/GenBank/DDBJ databases">
        <authorList>
            <person name="Zhang T."/>
        </authorList>
    </citation>
    <scope>NUCLEOTIDE SEQUENCE</scope>
    <source>
        <strain evidence="3">HKST-UBA03</strain>
    </source>
</reference>
<dbReference type="Pfam" id="PF01978">
    <property type="entry name" value="TrmB"/>
    <property type="match status" value="1"/>
</dbReference>
<dbReference type="InterPro" id="IPR002831">
    <property type="entry name" value="Tscrpt_reg_TrmB_N"/>
</dbReference>
<feature type="coiled-coil region" evidence="1">
    <location>
        <begin position="79"/>
        <end position="106"/>
    </location>
</feature>
<proteinExistence type="predicted"/>
<sequence length="276" mass="31578">MSEKADNNLEVLGRLGVNGDSASIYLYLAKNGEASALGISKAVDMARTKVYRELDKLIEAGLVEQVMGTRGFSFRVTGSEYLNALLAKKKSEITRLEEELPSLQKMISLNSNTTDKQRVTYFKGTEGFKQVTWNSLRAERNLYIFEMASDMSAYVDQSFSEEVRSEFVKRRIHVSQITNLKSIPEYTDVTELVTKYWDVRYVDPKVLKLTYEVLIYNDIVAMYNMRGNNIFCVEIHDENLATMQKQLFNYVWESSKKMQMVGEHGEAKVVDSTSKV</sequence>
<evidence type="ECO:0000313" key="4">
    <source>
        <dbReference type="Proteomes" id="UP000751518"/>
    </source>
</evidence>
<accession>A0A955RRP9</accession>
<reference evidence="3" key="2">
    <citation type="journal article" date="2021" name="Microbiome">
        <title>Successional dynamics and alternative stable states in a saline activated sludge microbial community over 9 years.</title>
        <authorList>
            <person name="Wang Y."/>
            <person name="Ye J."/>
            <person name="Ju F."/>
            <person name="Liu L."/>
            <person name="Boyd J.A."/>
            <person name="Deng Y."/>
            <person name="Parks D.H."/>
            <person name="Jiang X."/>
            <person name="Yin X."/>
            <person name="Woodcroft B.J."/>
            <person name="Tyson G.W."/>
            <person name="Hugenholtz P."/>
            <person name="Polz M.F."/>
            <person name="Zhang T."/>
        </authorList>
    </citation>
    <scope>NUCLEOTIDE SEQUENCE</scope>
    <source>
        <strain evidence="3">HKST-UBA03</strain>
    </source>
</reference>
<dbReference type="EMBL" id="JAGQKZ010000005">
    <property type="protein sequence ID" value="MCA9391768.1"/>
    <property type="molecule type" value="Genomic_DNA"/>
</dbReference>
<dbReference type="CDD" id="cd00090">
    <property type="entry name" value="HTH_ARSR"/>
    <property type="match status" value="1"/>
</dbReference>